<dbReference type="SMR" id="A0A1S4D0C0"/>
<dbReference type="InterPro" id="IPR013210">
    <property type="entry name" value="LRR_N_plant-typ"/>
</dbReference>
<evidence type="ECO:0000256" key="5">
    <source>
        <dbReference type="ARBA" id="ARBA00022692"/>
    </source>
</evidence>
<dbReference type="FunFam" id="3.80.10.10:FF:000722">
    <property type="entry name" value="Leucine-rich repeat receptor-like protein kinase"/>
    <property type="match status" value="1"/>
</dbReference>
<gene>
    <name evidence="14" type="primary">LOC107824599</name>
</gene>
<dbReference type="InterPro" id="IPR000719">
    <property type="entry name" value="Prot_kinase_dom"/>
</dbReference>
<protein>
    <submittedName>
        <fullName evidence="14">Pollen receptor-like kinase 3</fullName>
    </submittedName>
</protein>
<dbReference type="Pfam" id="PF00560">
    <property type="entry name" value="LRR_1"/>
    <property type="match status" value="2"/>
</dbReference>
<dbReference type="GO" id="GO:0004674">
    <property type="term" value="F:protein serine/threonine kinase activity"/>
    <property type="evidence" value="ECO:0000318"/>
    <property type="project" value="GO_Central"/>
</dbReference>
<dbReference type="Gene3D" id="1.10.510.10">
    <property type="entry name" value="Transferase(Phosphotransferase) domain 1"/>
    <property type="match status" value="1"/>
</dbReference>
<dbReference type="FunFam" id="3.80.10.10:FF:000129">
    <property type="entry name" value="Leucine-rich repeat receptor-like kinase"/>
    <property type="match status" value="1"/>
</dbReference>
<keyword evidence="9 10" id="KW-0472">Membrane</keyword>
<dbReference type="Gene3D" id="3.30.200.20">
    <property type="entry name" value="Phosphorylase Kinase, domain 1"/>
    <property type="match status" value="1"/>
</dbReference>
<dbReference type="SUPFAM" id="SSF56112">
    <property type="entry name" value="Protein kinase-like (PK-like)"/>
    <property type="match status" value="1"/>
</dbReference>
<keyword evidence="4" id="KW-0433">Leucine-rich repeat</keyword>
<keyword evidence="3" id="KW-0597">Phosphoprotein</keyword>
<dbReference type="PANTHER" id="PTHR48007:SF38">
    <property type="entry name" value="LEUCINE-RICH REPEAT PROTEIN KINASE FAMILY PROTEIN"/>
    <property type="match status" value="1"/>
</dbReference>
<dbReference type="KEGG" id="nta:107824599"/>
<comment type="similarity">
    <text evidence="2">Belongs to the protein kinase superfamily. Ser/Thr protein kinase family.</text>
</comment>
<sequence>MANIFRFMIKTCLICIVSLINYPVPSISVTHTEALLKLKQSFTNAESLDSWKIGSDPCDKNNRWVGVICQNQIVRSVLLGRMNLSGNIDVDSLSQLPGLRTLSFRSNSFSGPIPEFNRMGALKGLYLSANQFSGEIPSNYFDKMQSLKKLWLSGNKFTGEIPSSILELYHLIELHLENNQFSGPIPTLNQSTLLSLDLSNNNFKGEIPESLSRFNASSFKGNAELCGEKLGKACDQAANNSNNNSTNNKSHGNSNKSISIWVMIASIVLLLIMIVGIYFMCRRQQNRRAAIESFEEPSLGRRISSDSKKSFELSRRGSSIRKGSINGKRVGDLTMVNDDKGEFGLADLMKAAAEVLGNGPLGSSYKAMMANGLTVVVKRIKEMNKIGKDGFDAEVRRLGRLRHENILTLLAYHYRKEEKLFVYEYIPKGSLLFLLHGDRGIPHAELTWPVRLKIVQGIAQGLSYLHTELSSSDLPHGDLKSSNILINTDHEPILTGYGFYTLINNAHAAQALIAFKSSEAVQNHQVTPKSDVYCLGIVILEILTGKFPSQYLNTGKGGIDIVQWVKSAIGEGREAELYDPDIMASAKNSTSQMKELLHIGAACVESNPQQRINIREIIRRIEEIQQQTGQTMQIMPSVRDGCAEIPVSQSPTRNT</sequence>
<evidence type="ECO:0000256" key="8">
    <source>
        <dbReference type="ARBA" id="ARBA00022989"/>
    </source>
</evidence>
<feature type="chain" id="PRO_5010193729" evidence="11">
    <location>
        <begin position="27"/>
        <end position="655"/>
    </location>
</feature>
<dbReference type="InterPro" id="IPR008271">
    <property type="entry name" value="Ser/Thr_kinase_AS"/>
</dbReference>
<keyword evidence="13" id="KW-1185">Reference proteome</keyword>
<reference evidence="13" key="1">
    <citation type="journal article" date="2014" name="Nat. Commun.">
        <title>The tobacco genome sequence and its comparison with those of tomato and potato.</title>
        <authorList>
            <person name="Sierro N."/>
            <person name="Battey J.N."/>
            <person name="Ouadi S."/>
            <person name="Bakaher N."/>
            <person name="Bovet L."/>
            <person name="Willig A."/>
            <person name="Goepfert S."/>
            <person name="Peitsch M.C."/>
            <person name="Ivanov N.V."/>
        </authorList>
    </citation>
    <scope>NUCLEOTIDE SEQUENCE [LARGE SCALE GENOMIC DNA]</scope>
</reference>
<evidence type="ECO:0000313" key="14">
    <source>
        <dbReference type="RefSeq" id="XP_016506885.1"/>
    </source>
</evidence>
<evidence type="ECO:0000256" key="10">
    <source>
        <dbReference type="SAM" id="Phobius"/>
    </source>
</evidence>
<dbReference type="OMA" id="YFQRMRS"/>
<dbReference type="RefSeq" id="XP_016506885.1">
    <property type="nucleotide sequence ID" value="XM_016651399.1"/>
</dbReference>
<evidence type="ECO:0000256" key="1">
    <source>
        <dbReference type="ARBA" id="ARBA00004167"/>
    </source>
</evidence>
<accession>A0A1S4D0C0</accession>
<comment type="subcellular location">
    <subcellularLocation>
        <location evidence="1">Membrane</location>
        <topology evidence="1">Single-pass membrane protein</topology>
    </subcellularLocation>
</comment>
<keyword evidence="7" id="KW-0677">Repeat</keyword>
<evidence type="ECO:0000256" key="3">
    <source>
        <dbReference type="ARBA" id="ARBA00022553"/>
    </source>
</evidence>
<evidence type="ECO:0000256" key="11">
    <source>
        <dbReference type="SAM" id="SignalP"/>
    </source>
</evidence>
<evidence type="ECO:0000256" key="4">
    <source>
        <dbReference type="ARBA" id="ARBA00022614"/>
    </source>
</evidence>
<dbReference type="PROSITE" id="PS50011">
    <property type="entry name" value="PROTEIN_KINASE_DOM"/>
    <property type="match status" value="1"/>
</dbReference>
<dbReference type="GO" id="GO:0005886">
    <property type="term" value="C:plasma membrane"/>
    <property type="evidence" value="ECO:0000318"/>
    <property type="project" value="GO_Central"/>
</dbReference>
<evidence type="ECO:0000256" key="6">
    <source>
        <dbReference type="ARBA" id="ARBA00022729"/>
    </source>
</evidence>
<dbReference type="GO" id="GO:0005524">
    <property type="term" value="F:ATP binding"/>
    <property type="evidence" value="ECO:0007669"/>
    <property type="project" value="InterPro"/>
</dbReference>
<dbReference type="SUPFAM" id="SSF52058">
    <property type="entry name" value="L domain-like"/>
    <property type="match status" value="1"/>
</dbReference>
<dbReference type="GeneID" id="107824599"/>
<feature type="transmembrane region" description="Helical" evidence="10">
    <location>
        <begin position="258"/>
        <end position="281"/>
    </location>
</feature>
<keyword evidence="6 11" id="KW-0732">Signal</keyword>
<evidence type="ECO:0000259" key="12">
    <source>
        <dbReference type="PROSITE" id="PS50011"/>
    </source>
</evidence>
<dbReference type="InterPro" id="IPR046959">
    <property type="entry name" value="PRK1-6/SRF4-like"/>
</dbReference>
<dbReference type="PROSITE" id="PS00108">
    <property type="entry name" value="PROTEIN_KINASE_ST"/>
    <property type="match status" value="1"/>
</dbReference>
<name>A0A1S4D0C0_TOBAC</name>
<keyword evidence="8 10" id="KW-1133">Transmembrane helix</keyword>
<dbReference type="PANTHER" id="PTHR48007">
    <property type="entry name" value="LEUCINE-RICH REPEAT RECEPTOR-LIKE PROTEIN KINASE PXC1"/>
    <property type="match status" value="1"/>
</dbReference>
<evidence type="ECO:0000256" key="7">
    <source>
        <dbReference type="ARBA" id="ARBA00022737"/>
    </source>
</evidence>
<proteinExistence type="inferred from homology"/>
<dbReference type="SMART" id="SM00220">
    <property type="entry name" value="S_TKc"/>
    <property type="match status" value="1"/>
</dbReference>
<keyword evidence="5 10" id="KW-0812">Transmembrane</keyword>
<dbReference type="Proteomes" id="UP000790787">
    <property type="component" value="Chromosome 4"/>
</dbReference>
<evidence type="ECO:0000256" key="9">
    <source>
        <dbReference type="ARBA" id="ARBA00023136"/>
    </source>
</evidence>
<dbReference type="AlphaFoldDB" id="A0A1S4D0C0"/>
<evidence type="ECO:0000313" key="13">
    <source>
        <dbReference type="Proteomes" id="UP000790787"/>
    </source>
</evidence>
<dbReference type="RefSeq" id="XP_016506885.1">
    <property type="nucleotide sequence ID" value="XM_016651399.2"/>
</dbReference>
<reference evidence="14" key="2">
    <citation type="submission" date="2025-08" db="UniProtKB">
        <authorList>
            <consortium name="RefSeq"/>
        </authorList>
    </citation>
    <scope>IDENTIFICATION</scope>
    <source>
        <tissue evidence="14">Leaf</tissue>
    </source>
</reference>
<dbReference type="InterPro" id="IPR032675">
    <property type="entry name" value="LRR_dom_sf"/>
</dbReference>
<feature type="domain" description="Protein kinase" evidence="12">
    <location>
        <begin position="350"/>
        <end position="624"/>
    </location>
</feature>
<dbReference type="PaxDb" id="4097-A0A1S4D0C0"/>
<dbReference type="OrthoDB" id="418615at2759"/>
<dbReference type="Pfam" id="PF08263">
    <property type="entry name" value="LRRNT_2"/>
    <property type="match status" value="1"/>
</dbReference>
<dbReference type="InterPro" id="IPR001611">
    <property type="entry name" value="Leu-rich_rpt"/>
</dbReference>
<dbReference type="Pfam" id="PF00069">
    <property type="entry name" value="Pkinase"/>
    <property type="match status" value="1"/>
</dbReference>
<dbReference type="STRING" id="4097.A0A1S4D0C0"/>
<dbReference type="InterPro" id="IPR011009">
    <property type="entry name" value="Kinase-like_dom_sf"/>
</dbReference>
<evidence type="ECO:0000256" key="2">
    <source>
        <dbReference type="ARBA" id="ARBA00008684"/>
    </source>
</evidence>
<feature type="signal peptide" evidence="11">
    <location>
        <begin position="1"/>
        <end position="26"/>
    </location>
</feature>
<organism evidence="13 14">
    <name type="scientific">Nicotiana tabacum</name>
    <name type="common">Common tobacco</name>
    <dbReference type="NCBI Taxonomy" id="4097"/>
    <lineage>
        <taxon>Eukaryota</taxon>
        <taxon>Viridiplantae</taxon>
        <taxon>Streptophyta</taxon>
        <taxon>Embryophyta</taxon>
        <taxon>Tracheophyta</taxon>
        <taxon>Spermatophyta</taxon>
        <taxon>Magnoliopsida</taxon>
        <taxon>eudicotyledons</taxon>
        <taxon>Gunneridae</taxon>
        <taxon>Pentapetalae</taxon>
        <taxon>asterids</taxon>
        <taxon>lamiids</taxon>
        <taxon>Solanales</taxon>
        <taxon>Solanaceae</taxon>
        <taxon>Nicotianoideae</taxon>
        <taxon>Nicotianeae</taxon>
        <taxon>Nicotiana</taxon>
    </lineage>
</organism>
<dbReference type="Gene3D" id="3.80.10.10">
    <property type="entry name" value="Ribonuclease Inhibitor"/>
    <property type="match status" value="2"/>
</dbReference>